<dbReference type="EnsemblPlants" id="HORVU.MOREX.r3.6HG0610020.1">
    <property type="protein sequence ID" value="HORVU.MOREX.r3.6HG0610020.1.CDS1"/>
    <property type="gene ID" value="HORVU.MOREX.r3.6HG0610020"/>
</dbReference>
<dbReference type="InterPro" id="IPR045005">
    <property type="entry name" value="BPM1-6"/>
</dbReference>
<evidence type="ECO:0000259" key="1">
    <source>
        <dbReference type="PROSITE" id="PS50144"/>
    </source>
</evidence>
<dbReference type="Gramene" id="HORVU.MOREX.r2.6HG0505820.1">
    <property type="protein sequence ID" value="HORVU.MOREX.r2.6HG0505820.1.CDS.1"/>
    <property type="gene ID" value="HORVU.MOREX.r2.6HG0505820"/>
</dbReference>
<dbReference type="GeneID" id="123405632"/>
<dbReference type="Proteomes" id="UP000011116">
    <property type="component" value="Chromosome 6H"/>
</dbReference>
<organism evidence="2 3">
    <name type="scientific">Hordeum vulgare subsp. vulgare</name>
    <name type="common">Domesticated barley</name>
    <dbReference type="NCBI Taxonomy" id="112509"/>
    <lineage>
        <taxon>Eukaryota</taxon>
        <taxon>Viridiplantae</taxon>
        <taxon>Streptophyta</taxon>
        <taxon>Embryophyta</taxon>
        <taxon>Tracheophyta</taxon>
        <taxon>Spermatophyta</taxon>
        <taxon>Magnoliopsida</taxon>
        <taxon>Liliopsida</taxon>
        <taxon>Poales</taxon>
        <taxon>Poaceae</taxon>
        <taxon>BOP clade</taxon>
        <taxon>Pooideae</taxon>
        <taxon>Triticodae</taxon>
        <taxon>Triticeae</taxon>
        <taxon>Hordeinae</taxon>
        <taxon>Hordeum</taxon>
    </lineage>
</organism>
<dbReference type="Gramene" id="HORVU.MOREX.r3.6HG0610020.1">
    <property type="protein sequence ID" value="HORVU.MOREX.r3.6HG0610020.1.CDS1"/>
    <property type="gene ID" value="HORVU.MOREX.r3.6HG0610020"/>
</dbReference>
<dbReference type="OrthoDB" id="597308at2759"/>
<accession>A0A8I6YWX9</accession>
<dbReference type="KEGG" id="hvg:123405632"/>
<name>A0A8I6YWX9_HORVV</name>
<dbReference type="Gene3D" id="2.60.210.10">
    <property type="entry name" value="Apoptosis, Tumor Necrosis Factor Receptor Associated Protein 2, Chain A"/>
    <property type="match status" value="1"/>
</dbReference>
<proteinExistence type="predicted"/>
<evidence type="ECO:0000313" key="2">
    <source>
        <dbReference type="EnsemblPlants" id="HORVU.MOREX.r3.6HG0610020.1.CDS1"/>
    </source>
</evidence>
<dbReference type="Pfam" id="PF22486">
    <property type="entry name" value="MATH_2"/>
    <property type="match status" value="1"/>
</dbReference>
<dbReference type="RefSeq" id="XP_044955187.1">
    <property type="nucleotide sequence ID" value="XM_045099252.1"/>
</dbReference>
<sequence length="232" mass="25599">MSQESDSISASTISTTATTGGCHLLKITGYSQSKQLPDGTNLRSCEFEAAGRSWCIEYVPRPPKKAEYVALALELITEGVGQPINTTVRFTLVPHHGKPEPATAPHYRSDRSRFHRTGVDRKGAYWSYPFITWEGLEGSGYLVDDCFSVRCDIHVIDTSAVADEVVQAHDLERMGLACSCTDDLCKRRHASSLALDLKKETPSDSASGSGSTTTSVQRRIKSIWFRLFGRKH</sequence>
<dbReference type="SUPFAM" id="SSF49599">
    <property type="entry name" value="TRAF domain-like"/>
    <property type="match status" value="1"/>
</dbReference>
<dbReference type="AlphaFoldDB" id="A0A8I6YWX9"/>
<reference evidence="3" key="1">
    <citation type="journal article" date="2012" name="Nature">
        <title>A physical, genetic and functional sequence assembly of the barley genome.</title>
        <authorList>
            <consortium name="The International Barley Genome Sequencing Consortium"/>
            <person name="Mayer K.F."/>
            <person name="Waugh R."/>
            <person name="Brown J.W."/>
            <person name="Schulman A."/>
            <person name="Langridge P."/>
            <person name="Platzer M."/>
            <person name="Fincher G.B."/>
            <person name="Muehlbauer G.J."/>
            <person name="Sato K."/>
            <person name="Close T.J."/>
            <person name="Wise R.P."/>
            <person name="Stein N."/>
        </authorList>
    </citation>
    <scope>NUCLEOTIDE SEQUENCE [LARGE SCALE GENOMIC DNA]</scope>
    <source>
        <strain evidence="3">cv. Morex</strain>
    </source>
</reference>
<keyword evidence="3" id="KW-1185">Reference proteome</keyword>
<dbReference type="PROSITE" id="PS50144">
    <property type="entry name" value="MATH"/>
    <property type="match status" value="1"/>
</dbReference>
<dbReference type="PANTHER" id="PTHR26379">
    <property type="entry name" value="BTB/POZ AND MATH DOMAIN-CONTAINING PROTEIN 1"/>
    <property type="match status" value="1"/>
</dbReference>
<reference evidence="2" key="2">
    <citation type="submission" date="2020-10" db="EMBL/GenBank/DDBJ databases">
        <authorList>
            <person name="Scholz U."/>
            <person name="Mascher M."/>
            <person name="Fiebig A."/>
        </authorList>
    </citation>
    <scope>NUCLEOTIDE SEQUENCE [LARGE SCALE GENOMIC DNA]</scope>
    <source>
        <strain evidence="2">cv. Morex</strain>
    </source>
</reference>
<dbReference type="CDD" id="cd00121">
    <property type="entry name" value="MATH"/>
    <property type="match status" value="1"/>
</dbReference>
<reference evidence="2" key="3">
    <citation type="submission" date="2022-01" db="UniProtKB">
        <authorList>
            <consortium name="EnsemblPlants"/>
        </authorList>
    </citation>
    <scope>IDENTIFICATION</scope>
    <source>
        <strain evidence="2">subsp. vulgare</strain>
    </source>
</reference>
<dbReference type="PANTHER" id="PTHR26379:SF187">
    <property type="entry name" value="OS07G0655300 PROTEIN"/>
    <property type="match status" value="1"/>
</dbReference>
<evidence type="ECO:0000313" key="3">
    <source>
        <dbReference type="Proteomes" id="UP000011116"/>
    </source>
</evidence>
<dbReference type="SMR" id="A0A8I6YWX9"/>
<protein>
    <recommendedName>
        <fullName evidence="1">MATH domain-containing protein</fullName>
    </recommendedName>
</protein>
<dbReference type="InterPro" id="IPR002083">
    <property type="entry name" value="MATH/TRAF_dom"/>
</dbReference>
<feature type="domain" description="MATH" evidence="1">
    <location>
        <begin position="20"/>
        <end position="153"/>
    </location>
</feature>
<dbReference type="InterPro" id="IPR008974">
    <property type="entry name" value="TRAF-like"/>
</dbReference>
<dbReference type="GO" id="GO:0016567">
    <property type="term" value="P:protein ubiquitination"/>
    <property type="evidence" value="ECO:0007669"/>
    <property type="project" value="InterPro"/>
</dbReference>
<gene>
    <name evidence="2" type="primary">LOC123405632</name>
</gene>